<dbReference type="Pfam" id="PF26466">
    <property type="entry name" value="DNA_primase_lrg_N"/>
    <property type="match status" value="1"/>
</dbReference>
<evidence type="ECO:0000259" key="11">
    <source>
        <dbReference type="Pfam" id="PF04104"/>
    </source>
</evidence>
<dbReference type="AlphaFoldDB" id="A0A060T4L4"/>
<keyword evidence="3 10" id="KW-0004">4Fe-4S</keyword>
<dbReference type="GO" id="GO:0006270">
    <property type="term" value="P:DNA replication initiation"/>
    <property type="evidence" value="ECO:0007669"/>
    <property type="project" value="TreeGrafter"/>
</dbReference>
<keyword evidence="5" id="KW-0235">DNA replication</keyword>
<feature type="binding site" evidence="10">
    <location>
        <position position="284"/>
    </location>
    <ligand>
        <name>[4Fe-4S] cluster</name>
        <dbReference type="ChEBI" id="CHEBI:49883"/>
    </ligand>
</feature>
<evidence type="ECO:0000256" key="3">
    <source>
        <dbReference type="ARBA" id="ARBA00022485"/>
    </source>
</evidence>
<evidence type="ECO:0000256" key="8">
    <source>
        <dbReference type="ARBA" id="ARBA00023014"/>
    </source>
</evidence>
<evidence type="ECO:0000256" key="7">
    <source>
        <dbReference type="ARBA" id="ARBA00023004"/>
    </source>
</evidence>
<evidence type="ECO:0000256" key="1">
    <source>
        <dbReference type="ARBA" id="ARBA00001966"/>
    </source>
</evidence>
<dbReference type="GO" id="GO:0006269">
    <property type="term" value="P:DNA replication, synthesis of primer"/>
    <property type="evidence" value="ECO:0007669"/>
    <property type="project" value="UniProtKB-KW"/>
</dbReference>
<dbReference type="GO" id="GO:0003677">
    <property type="term" value="F:DNA binding"/>
    <property type="evidence" value="ECO:0007669"/>
    <property type="project" value="UniProtKB-KW"/>
</dbReference>
<dbReference type="Pfam" id="PF04104">
    <property type="entry name" value="DNA_primase_lrg"/>
    <property type="match status" value="1"/>
</dbReference>
<feature type="domain" description="DNA primase large subunit C-terminal" evidence="11">
    <location>
        <begin position="275"/>
        <end position="442"/>
    </location>
</feature>
<dbReference type="PANTHER" id="PTHR10537:SF3">
    <property type="entry name" value="DNA PRIMASE LARGE SUBUNIT"/>
    <property type="match status" value="1"/>
</dbReference>
<dbReference type="EMBL" id="HG937692">
    <property type="protein sequence ID" value="CDP35908.1"/>
    <property type="molecule type" value="Genomic_DNA"/>
</dbReference>
<name>A0A060T4L4_BLAAD</name>
<evidence type="ECO:0000256" key="5">
    <source>
        <dbReference type="ARBA" id="ARBA00022705"/>
    </source>
</evidence>
<dbReference type="InterPro" id="IPR016558">
    <property type="entry name" value="DNA_primase_lsu_euk"/>
</dbReference>
<gene>
    <name evidence="12" type="ORF">GNLVRS02_ARAD1B00506g</name>
</gene>
<evidence type="ECO:0000256" key="10">
    <source>
        <dbReference type="PIRSR" id="PIRSR009449-1"/>
    </source>
</evidence>
<keyword evidence="7 10" id="KW-0408">Iron</keyword>
<keyword evidence="9" id="KW-0238">DNA-binding</keyword>
<feature type="binding site" evidence="10">
    <location>
        <position position="417"/>
    </location>
    <ligand>
        <name>[4Fe-4S] cluster</name>
        <dbReference type="ChEBI" id="CHEBI:49883"/>
    </ligand>
</feature>
<protein>
    <submittedName>
        <fullName evidence="12">ARAD1B00506p</fullName>
    </submittedName>
</protein>
<reference evidence="12" key="1">
    <citation type="submission" date="2014-02" db="EMBL/GenBank/DDBJ databases">
        <authorList>
            <person name="Genoscope - CEA"/>
        </authorList>
    </citation>
    <scope>NUCLEOTIDE SEQUENCE</scope>
    <source>
        <strain evidence="12">LS3</strain>
    </source>
</reference>
<dbReference type="PIRSF" id="PIRSF009449">
    <property type="entry name" value="DNA_primase_large_subunit"/>
    <property type="match status" value="1"/>
</dbReference>
<dbReference type="GO" id="GO:0046872">
    <property type="term" value="F:metal ion binding"/>
    <property type="evidence" value="ECO:0007669"/>
    <property type="project" value="UniProtKB-KW"/>
</dbReference>
<dbReference type="PhylomeDB" id="A0A060T4L4"/>
<evidence type="ECO:0000256" key="4">
    <source>
        <dbReference type="ARBA" id="ARBA00022515"/>
    </source>
</evidence>
<keyword evidence="4" id="KW-0639">Primosome</keyword>
<comment type="similarity">
    <text evidence="2">Belongs to the eukaryotic-type primase large subunit family.</text>
</comment>
<sequence>MFGQRAARQKRVAERRVDTVKIGRSNEYPHRLSLYATPPLSEITIDEFESWAIDRLRVLTEVEAMQARGETEASPALRKVMDQCLPLSSNNSTRNVSEERRKDHYSHYILRLLFCRSPDLRARFVRMEKGLFKLRFNSDDLEDRKQFLKSLDFGWQTVPANEVAQLEPEISWNDKGGEFIKLDFTQVPDLVQRRQVFIRDGSAYVPVSLQKELVFDEFAKRLLTALEATARALPRLDEDDRIHPLLKYLEEEGLPSSNDGQIRSAGDFKAEDVDSLAKAHFPLCMRHMHLTSRAANHAKYDVRTQYGAFLRGIGLSVEEAVKLWRSIFKSLTEDGFNKQYLYNIRHLYGLEGSRKPTRAHNCVQLGKNTSPGEHGCPFSKFSPERLQESLKSMGITDVQELADIKDKLKNSHYHLACTRVYELTHPNDHRDNVSITSPVQYFTQSYGLAKEVQ</sequence>
<proteinExistence type="inferred from homology"/>
<evidence type="ECO:0000256" key="6">
    <source>
        <dbReference type="ARBA" id="ARBA00022723"/>
    </source>
</evidence>
<evidence type="ECO:0000256" key="2">
    <source>
        <dbReference type="ARBA" id="ARBA00010564"/>
    </source>
</evidence>
<dbReference type="InterPro" id="IPR007238">
    <property type="entry name" value="DNA_primase_lsu_euk/arc"/>
</dbReference>
<dbReference type="GO" id="GO:0051539">
    <property type="term" value="F:4 iron, 4 sulfur cluster binding"/>
    <property type="evidence" value="ECO:0007669"/>
    <property type="project" value="UniProtKB-KW"/>
</dbReference>
<feature type="binding site" evidence="10">
    <location>
        <position position="362"/>
    </location>
    <ligand>
        <name>[4Fe-4S] cluster</name>
        <dbReference type="ChEBI" id="CHEBI:49883"/>
    </ligand>
</feature>
<organism evidence="12">
    <name type="scientific">Blastobotrys adeninivorans</name>
    <name type="common">Yeast</name>
    <name type="synonym">Arxula adeninivorans</name>
    <dbReference type="NCBI Taxonomy" id="409370"/>
    <lineage>
        <taxon>Eukaryota</taxon>
        <taxon>Fungi</taxon>
        <taxon>Dikarya</taxon>
        <taxon>Ascomycota</taxon>
        <taxon>Saccharomycotina</taxon>
        <taxon>Dipodascomycetes</taxon>
        <taxon>Dipodascales</taxon>
        <taxon>Trichomonascaceae</taxon>
        <taxon>Blastobotrys</taxon>
    </lineage>
</organism>
<accession>A0A060T4L4</accession>
<dbReference type="GO" id="GO:0005658">
    <property type="term" value="C:alpha DNA polymerase:primase complex"/>
    <property type="evidence" value="ECO:0007669"/>
    <property type="project" value="TreeGrafter"/>
</dbReference>
<evidence type="ECO:0000256" key="9">
    <source>
        <dbReference type="ARBA" id="ARBA00023125"/>
    </source>
</evidence>
<comment type="cofactor">
    <cofactor evidence="1">
        <name>[4Fe-4S] cluster</name>
        <dbReference type="ChEBI" id="CHEBI:49883"/>
    </cofactor>
</comment>
<dbReference type="Gene3D" id="1.20.930.80">
    <property type="match status" value="1"/>
</dbReference>
<dbReference type="PANTHER" id="PTHR10537">
    <property type="entry name" value="DNA PRIMASE LARGE SUBUNIT"/>
    <property type="match status" value="1"/>
</dbReference>
<feature type="binding site" evidence="10">
    <location>
        <position position="376"/>
    </location>
    <ligand>
        <name>[4Fe-4S] cluster</name>
        <dbReference type="ChEBI" id="CHEBI:49883"/>
    </ligand>
</feature>
<evidence type="ECO:0000313" key="12">
    <source>
        <dbReference type="EMBL" id="CDP35908.1"/>
    </source>
</evidence>
<keyword evidence="8 10" id="KW-0411">Iron-sulfur</keyword>
<reference evidence="12" key="2">
    <citation type="submission" date="2014-06" db="EMBL/GenBank/DDBJ databases">
        <title>The complete genome of Blastobotrys (Arxula) adeninivorans LS3 - a yeast of biotechnological interest.</title>
        <authorList>
            <person name="Kunze G."/>
            <person name="Gaillardin C."/>
            <person name="Czernicka M."/>
            <person name="Durrens P."/>
            <person name="Martin T."/>
            <person name="Boer E."/>
            <person name="Gabaldon T."/>
            <person name="Cruz J."/>
            <person name="Talla E."/>
            <person name="Marck C."/>
            <person name="Goffeau A."/>
            <person name="Barbe V."/>
            <person name="Baret P."/>
            <person name="Baronian K."/>
            <person name="Beier S."/>
            <person name="Bleykasten C."/>
            <person name="Bode R."/>
            <person name="Casaregola S."/>
            <person name="Despons L."/>
            <person name="Fairhead C."/>
            <person name="Giersberg M."/>
            <person name="Gierski P."/>
            <person name="Hahnel U."/>
            <person name="Hartmann A."/>
            <person name="Jankowska D."/>
            <person name="Jubin C."/>
            <person name="Jung P."/>
            <person name="Lafontaine I."/>
            <person name="Leh-Louis V."/>
            <person name="Lemaire M."/>
            <person name="Marcet-Houben M."/>
            <person name="Mascher M."/>
            <person name="Morel G."/>
            <person name="Richard G.-F."/>
            <person name="Riechen J."/>
            <person name="Sacerdot C."/>
            <person name="Sarkar A."/>
            <person name="Savel G."/>
            <person name="Schacherer J."/>
            <person name="Sherman D."/>
            <person name="Straub M.-L."/>
            <person name="Stein N."/>
            <person name="Thierry A."/>
            <person name="Trautwein-Schult A."/>
            <person name="Westhof E."/>
            <person name="Worch S."/>
            <person name="Dujon B."/>
            <person name="Souciet J.-L."/>
            <person name="Wincker P."/>
            <person name="Scholz U."/>
            <person name="Neuveglise N."/>
        </authorList>
    </citation>
    <scope>NUCLEOTIDE SEQUENCE</scope>
    <source>
        <strain evidence="12">LS3</strain>
    </source>
</reference>
<dbReference type="InterPro" id="IPR058560">
    <property type="entry name" value="DNA_primase_C"/>
</dbReference>
<dbReference type="CDD" id="cd07322">
    <property type="entry name" value="PriL_PriS_Eukaryotic"/>
    <property type="match status" value="1"/>
</dbReference>
<keyword evidence="6 10" id="KW-0479">Metal-binding</keyword>